<dbReference type="AlphaFoldDB" id="A0A1U9K8C9"/>
<dbReference type="InterPro" id="IPR011701">
    <property type="entry name" value="MFS"/>
</dbReference>
<dbReference type="PANTHER" id="PTHR23526:SF2">
    <property type="entry name" value="MAJOR FACILITATOR SUPERFAMILY (MFS) PROFILE DOMAIN-CONTAINING PROTEIN"/>
    <property type="match status" value="1"/>
</dbReference>
<evidence type="ECO:0000313" key="4">
    <source>
        <dbReference type="Proteomes" id="UP000188603"/>
    </source>
</evidence>
<dbReference type="Pfam" id="PF07690">
    <property type="entry name" value="MFS_1"/>
    <property type="match status" value="1"/>
</dbReference>
<reference evidence="3 4" key="1">
    <citation type="journal article" date="2015" name="Int. J. Syst. Evol. Microbiol.">
        <title>Novibacillus thermophilus gen. nov., sp. nov., a Gram-staining-negative and moderately thermophilic member of the family Thermoactinomycetaceae.</title>
        <authorList>
            <person name="Yang G."/>
            <person name="Chen J."/>
            <person name="Zhou S."/>
        </authorList>
    </citation>
    <scope>NUCLEOTIDE SEQUENCE [LARGE SCALE GENOMIC DNA]</scope>
    <source>
        <strain evidence="3 4">SG-1</strain>
    </source>
</reference>
<dbReference type="Proteomes" id="UP000188603">
    <property type="component" value="Chromosome"/>
</dbReference>
<feature type="transmembrane region" description="Helical" evidence="2">
    <location>
        <begin position="222"/>
        <end position="249"/>
    </location>
</feature>
<dbReference type="OrthoDB" id="2086294at2"/>
<feature type="transmembrane region" description="Helical" evidence="2">
    <location>
        <begin position="310"/>
        <end position="329"/>
    </location>
</feature>
<keyword evidence="2" id="KW-0472">Membrane</keyword>
<keyword evidence="2" id="KW-0812">Transmembrane</keyword>
<feature type="transmembrane region" description="Helical" evidence="2">
    <location>
        <begin position="255"/>
        <end position="275"/>
    </location>
</feature>
<feature type="transmembrane region" description="Helical" evidence="2">
    <location>
        <begin position="21"/>
        <end position="45"/>
    </location>
</feature>
<evidence type="ECO:0000313" key="3">
    <source>
        <dbReference type="EMBL" id="AQS56292.1"/>
    </source>
</evidence>
<dbReference type="InterPro" id="IPR052528">
    <property type="entry name" value="Sugar_transport-like"/>
</dbReference>
<dbReference type="GO" id="GO:0005886">
    <property type="term" value="C:plasma membrane"/>
    <property type="evidence" value="ECO:0007669"/>
    <property type="project" value="UniProtKB-SubCell"/>
</dbReference>
<feature type="transmembrane region" description="Helical" evidence="2">
    <location>
        <begin position="51"/>
        <end position="71"/>
    </location>
</feature>
<dbReference type="KEGG" id="ntr:B0W44_11480"/>
<dbReference type="SUPFAM" id="SSF103473">
    <property type="entry name" value="MFS general substrate transporter"/>
    <property type="match status" value="1"/>
</dbReference>
<sequence length="413" mass="45854">MGGDFLQLLGRTDLLDRQAKLLLVISTLFAMSTALSNTFVNVYLWRIKSDYAVIGYFNLFHYLAMAAAFVLGGKLAKNVDRVVAIRLGVLIHALFYLTVLWLGKSSAQYIAGLGIFLGIGAGFFWLAFNVLYFEITNRDNRDIFNGVDGLLTSGAGIVAPVFSGWLITRLNDLVGYRIIFAVSFAIFAIAVGVSLFLKRRDARGQYRLDRIFRLSARRGGHWFWVSLAMVAQGVREGVFVFLIGLLIFVMTDNELILGSFATVSSFVSLVAFFVVGRALKKRWRNTFMVVGAGLLGVVVLPFVFKAGTLQLFILGVGAALFYPMYYVPLTSKVFDVIGESQKTAKLRVEYVVTRELALNVGRVASIALFLIVVSRTTEVDHLKWILFAVGFAQVFAALFMRRVHVVPVEDRSA</sequence>
<feature type="transmembrane region" description="Helical" evidence="2">
    <location>
        <begin position="350"/>
        <end position="372"/>
    </location>
</feature>
<dbReference type="GO" id="GO:0022857">
    <property type="term" value="F:transmembrane transporter activity"/>
    <property type="evidence" value="ECO:0007669"/>
    <property type="project" value="InterPro"/>
</dbReference>
<gene>
    <name evidence="3" type="ORF">B0W44_11480</name>
</gene>
<dbReference type="RefSeq" id="WP_077720153.1">
    <property type="nucleotide sequence ID" value="NZ_CP019699.1"/>
</dbReference>
<feature type="transmembrane region" description="Helical" evidence="2">
    <location>
        <begin position="174"/>
        <end position="197"/>
    </location>
</feature>
<feature type="transmembrane region" description="Helical" evidence="2">
    <location>
        <begin position="83"/>
        <end position="103"/>
    </location>
</feature>
<dbReference type="EMBL" id="CP019699">
    <property type="protein sequence ID" value="AQS56292.1"/>
    <property type="molecule type" value="Genomic_DNA"/>
</dbReference>
<evidence type="ECO:0008006" key="5">
    <source>
        <dbReference type="Google" id="ProtNLM"/>
    </source>
</evidence>
<evidence type="ECO:0000256" key="2">
    <source>
        <dbReference type="SAM" id="Phobius"/>
    </source>
</evidence>
<feature type="transmembrane region" description="Helical" evidence="2">
    <location>
        <begin position="143"/>
        <end position="168"/>
    </location>
</feature>
<feature type="transmembrane region" description="Helical" evidence="2">
    <location>
        <begin position="287"/>
        <end position="304"/>
    </location>
</feature>
<proteinExistence type="predicted"/>
<dbReference type="STRING" id="1471761.B0W44_11480"/>
<dbReference type="PANTHER" id="PTHR23526">
    <property type="entry name" value="INTEGRAL MEMBRANE TRANSPORT PROTEIN-RELATED"/>
    <property type="match status" value="1"/>
</dbReference>
<dbReference type="InterPro" id="IPR036259">
    <property type="entry name" value="MFS_trans_sf"/>
</dbReference>
<protein>
    <recommendedName>
        <fullName evidence="5">MFS transporter</fullName>
    </recommendedName>
</protein>
<dbReference type="Gene3D" id="1.20.1250.20">
    <property type="entry name" value="MFS general substrate transporter like domains"/>
    <property type="match status" value="1"/>
</dbReference>
<feature type="transmembrane region" description="Helical" evidence="2">
    <location>
        <begin position="109"/>
        <end position="131"/>
    </location>
</feature>
<organism evidence="3 4">
    <name type="scientific">Novibacillus thermophilus</name>
    <dbReference type="NCBI Taxonomy" id="1471761"/>
    <lineage>
        <taxon>Bacteria</taxon>
        <taxon>Bacillati</taxon>
        <taxon>Bacillota</taxon>
        <taxon>Bacilli</taxon>
        <taxon>Bacillales</taxon>
        <taxon>Thermoactinomycetaceae</taxon>
        <taxon>Novibacillus</taxon>
    </lineage>
</organism>
<feature type="transmembrane region" description="Helical" evidence="2">
    <location>
        <begin position="384"/>
        <end position="403"/>
    </location>
</feature>
<keyword evidence="2" id="KW-1133">Transmembrane helix</keyword>
<keyword evidence="4" id="KW-1185">Reference proteome</keyword>
<name>A0A1U9K8C9_9BACL</name>
<accession>A0A1U9K8C9</accession>
<evidence type="ECO:0000256" key="1">
    <source>
        <dbReference type="ARBA" id="ARBA00004651"/>
    </source>
</evidence>
<comment type="subcellular location">
    <subcellularLocation>
        <location evidence="1">Cell membrane</location>
        <topology evidence="1">Multi-pass membrane protein</topology>
    </subcellularLocation>
</comment>